<organism evidence="2">
    <name type="scientific">Siphoviridae sp. ctwfx1</name>
    <dbReference type="NCBI Taxonomy" id="2825732"/>
    <lineage>
        <taxon>Viruses</taxon>
        <taxon>Duplodnaviria</taxon>
        <taxon>Heunggongvirae</taxon>
        <taxon>Uroviricota</taxon>
        <taxon>Caudoviricetes</taxon>
    </lineage>
</organism>
<name>A0A8S5UVC4_9CAUD</name>
<sequence length="156" mass="16976">MAQFKADGIDGLALTVQEIAEIPEDVKRQMLTAGGEVAAEAQRRKIRALGLVDTGKLAGSITVKQKLYVDSRKNNAPAVLVLPSGSRGKPVVRKPRKKGARRRSTNNDVGFIQEFGAPRRNIPGKQWMAQANAECADAVTAAEFSVYDDWLKSKDL</sequence>
<accession>A0A8S5UVC4</accession>
<proteinExistence type="predicted"/>
<evidence type="ECO:0000313" key="2">
    <source>
        <dbReference type="EMBL" id="DAF98431.1"/>
    </source>
</evidence>
<protein>
    <submittedName>
        <fullName evidence="2">Uncharacterized protein</fullName>
    </submittedName>
</protein>
<feature type="compositionally biased region" description="Basic residues" evidence="1">
    <location>
        <begin position="90"/>
        <end position="104"/>
    </location>
</feature>
<reference evidence="2" key="1">
    <citation type="journal article" date="2021" name="Proc. Natl. Acad. Sci. U.S.A.">
        <title>A Catalog of Tens of Thousands of Viruses from Human Metagenomes Reveals Hidden Associations with Chronic Diseases.</title>
        <authorList>
            <person name="Tisza M.J."/>
            <person name="Buck C.B."/>
        </authorList>
    </citation>
    <scope>NUCLEOTIDE SEQUENCE</scope>
    <source>
        <strain evidence="2">Ctwfx1</strain>
    </source>
</reference>
<evidence type="ECO:0000256" key="1">
    <source>
        <dbReference type="SAM" id="MobiDB-lite"/>
    </source>
</evidence>
<dbReference type="EMBL" id="BK016147">
    <property type="protein sequence ID" value="DAF98431.1"/>
    <property type="molecule type" value="Genomic_DNA"/>
</dbReference>
<feature type="region of interest" description="Disordered" evidence="1">
    <location>
        <begin position="85"/>
        <end position="109"/>
    </location>
</feature>